<dbReference type="Proteomes" id="UP001085076">
    <property type="component" value="Miscellaneous, Linkage group lg01"/>
</dbReference>
<dbReference type="SUPFAM" id="SSF81296">
    <property type="entry name" value="E set domains"/>
    <property type="match status" value="1"/>
</dbReference>
<evidence type="ECO:0000313" key="6">
    <source>
        <dbReference type="Proteomes" id="UP001085076"/>
    </source>
</evidence>
<name>A0A9D5DCK1_9LILI</name>
<dbReference type="InterPro" id="IPR013783">
    <property type="entry name" value="Ig-like_fold"/>
</dbReference>
<keyword evidence="6" id="KW-1185">Reference proteome</keyword>
<dbReference type="InterPro" id="IPR032640">
    <property type="entry name" value="AMPK1_CBM"/>
</dbReference>
<dbReference type="Gene3D" id="2.60.40.10">
    <property type="entry name" value="Immunoglobulins"/>
    <property type="match status" value="1"/>
</dbReference>
<keyword evidence="2 3" id="KW-0129">CBS domain</keyword>
<dbReference type="Gene3D" id="3.10.580.10">
    <property type="entry name" value="CBS-domain"/>
    <property type="match status" value="2"/>
</dbReference>
<accession>A0A9D5DCK1</accession>
<comment type="caution">
    <text evidence="5">The sequence shown here is derived from an EMBL/GenBank/DDBJ whole genome shotgun (WGS) entry which is preliminary data.</text>
</comment>
<dbReference type="SMART" id="SM00116">
    <property type="entry name" value="CBS"/>
    <property type="match status" value="4"/>
</dbReference>
<dbReference type="InterPro" id="IPR014756">
    <property type="entry name" value="Ig_E-set"/>
</dbReference>
<dbReference type="PANTHER" id="PTHR13780:SF131">
    <property type="entry name" value="SUCROSE NONFERMENTING 4-LIKE PROTEIN ISOFORM X1"/>
    <property type="match status" value="1"/>
</dbReference>
<evidence type="ECO:0000259" key="4">
    <source>
        <dbReference type="PROSITE" id="PS51371"/>
    </source>
</evidence>
<dbReference type="SUPFAM" id="SSF54631">
    <property type="entry name" value="CBS-domain pair"/>
    <property type="match status" value="2"/>
</dbReference>
<dbReference type="CDD" id="cd02859">
    <property type="entry name" value="E_set_AMPKbeta_like_N"/>
    <property type="match status" value="1"/>
</dbReference>
<feature type="domain" description="CBS" evidence="4">
    <location>
        <begin position="149"/>
        <end position="208"/>
    </location>
</feature>
<dbReference type="GO" id="GO:0009507">
    <property type="term" value="C:chloroplast"/>
    <property type="evidence" value="ECO:0007669"/>
    <property type="project" value="UniProtKB-ARBA"/>
</dbReference>
<sequence length="463" mass="51764">MVLATFSWPYGGRQVFITGSFTSWTRHYAMTPVDGSPGTFQTLIDLPPGGYQYRFLVDGIWRCDERQPCVSDVYGVVSNWLYITEADAAPPTLQYEPYIIRTMDMDEGTALYTAPSPVQAQLSETDIQVSRSWISRLLSSYTVYDTLPMSSKVVIIDAQMPVKKAFQIMYEEGLFVVPIWDDLRATVIGMLTASDFILILRGLQENVLVLAEEELDNYTVSAWKEVKFQQSSNGPVGMHRRPVIHASDQDSLKDVALKIVQNEISSLPVFKSSLQDTSCMPLLTLACLPGVLKYIFTHYRDAITSLPLLQHPICSIPMGTWLPETGRGNGQQLAILGNNSPLSSALQLLLEGRVSSIPIVDDSGSLIDTYSRSDILALANGDMYAHIQPHQMTMHQALQQVYQANSYINGRSRCHTCFRSTTLREVMEQLSDPAVRRLVIIDAISKHVEGIISLRDVLEFLLQ</sequence>
<evidence type="ECO:0000256" key="2">
    <source>
        <dbReference type="ARBA" id="ARBA00023122"/>
    </source>
</evidence>
<reference evidence="5" key="1">
    <citation type="submission" date="2021-03" db="EMBL/GenBank/DDBJ databases">
        <authorList>
            <person name="Li Z."/>
            <person name="Yang C."/>
        </authorList>
    </citation>
    <scope>NUCLEOTIDE SEQUENCE</scope>
    <source>
        <strain evidence="5">Dzin_1.0</strain>
        <tissue evidence="5">Leaf</tissue>
    </source>
</reference>
<dbReference type="PANTHER" id="PTHR13780">
    <property type="entry name" value="AMP-ACTIVATED PROTEIN KINASE, GAMMA REGULATORY SUBUNIT"/>
    <property type="match status" value="1"/>
</dbReference>
<dbReference type="EMBL" id="JAGGNH010000001">
    <property type="protein sequence ID" value="KAJ0988719.1"/>
    <property type="molecule type" value="Genomic_DNA"/>
</dbReference>
<dbReference type="AlphaFoldDB" id="A0A9D5DCK1"/>
<evidence type="ECO:0000256" key="1">
    <source>
        <dbReference type="ARBA" id="ARBA00022737"/>
    </source>
</evidence>
<reference evidence="5" key="2">
    <citation type="journal article" date="2022" name="Hortic Res">
        <title>The genome of Dioscorea zingiberensis sheds light on the biosynthesis, origin and evolution of the medicinally important diosgenin saponins.</title>
        <authorList>
            <person name="Li Y."/>
            <person name="Tan C."/>
            <person name="Li Z."/>
            <person name="Guo J."/>
            <person name="Li S."/>
            <person name="Chen X."/>
            <person name="Wang C."/>
            <person name="Dai X."/>
            <person name="Yang H."/>
            <person name="Song W."/>
            <person name="Hou L."/>
            <person name="Xu J."/>
            <person name="Tong Z."/>
            <person name="Xu A."/>
            <person name="Yuan X."/>
            <person name="Wang W."/>
            <person name="Yang Q."/>
            <person name="Chen L."/>
            <person name="Sun Z."/>
            <person name="Wang K."/>
            <person name="Pan B."/>
            <person name="Chen J."/>
            <person name="Bao Y."/>
            <person name="Liu F."/>
            <person name="Qi X."/>
            <person name="Gang D.R."/>
            <person name="Wen J."/>
            <person name="Li J."/>
        </authorList>
    </citation>
    <scope>NUCLEOTIDE SEQUENCE</scope>
    <source>
        <strain evidence="5">Dzin_1.0</strain>
    </source>
</reference>
<feature type="domain" description="CBS" evidence="4">
    <location>
        <begin position="410"/>
        <end position="463"/>
    </location>
</feature>
<dbReference type="Pfam" id="PF00571">
    <property type="entry name" value="CBS"/>
    <property type="match status" value="3"/>
</dbReference>
<evidence type="ECO:0000256" key="3">
    <source>
        <dbReference type="PROSITE-ProRule" id="PRU00703"/>
    </source>
</evidence>
<keyword evidence="1" id="KW-0677">Repeat</keyword>
<dbReference type="InterPro" id="IPR046342">
    <property type="entry name" value="CBS_dom_sf"/>
</dbReference>
<dbReference type="Pfam" id="PF16561">
    <property type="entry name" value="AMPK1_CBM"/>
    <property type="match status" value="1"/>
</dbReference>
<gene>
    <name evidence="5" type="ORF">J5N97_007075</name>
</gene>
<proteinExistence type="predicted"/>
<feature type="domain" description="CBS" evidence="4">
    <location>
        <begin position="329"/>
        <end position="392"/>
    </location>
</feature>
<dbReference type="InterPro" id="IPR050511">
    <property type="entry name" value="AMPK_gamma/SDS23_families"/>
</dbReference>
<organism evidence="5 6">
    <name type="scientific">Dioscorea zingiberensis</name>
    <dbReference type="NCBI Taxonomy" id="325984"/>
    <lineage>
        <taxon>Eukaryota</taxon>
        <taxon>Viridiplantae</taxon>
        <taxon>Streptophyta</taxon>
        <taxon>Embryophyta</taxon>
        <taxon>Tracheophyta</taxon>
        <taxon>Spermatophyta</taxon>
        <taxon>Magnoliopsida</taxon>
        <taxon>Liliopsida</taxon>
        <taxon>Dioscoreales</taxon>
        <taxon>Dioscoreaceae</taxon>
        <taxon>Dioscorea</taxon>
    </lineage>
</organism>
<dbReference type="OrthoDB" id="531008at2759"/>
<evidence type="ECO:0000313" key="5">
    <source>
        <dbReference type="EMBL" id="KAJ0988719.1"/>
    </source>
</evidence>
<dbReference type="InterPro" id="IPR000644">
    <property type="entry name" value="CBS_dom"/>
</dbReference>
<protein>
    <recommendedName>
        <fullName evidence="4">CBS domain-containing protein</fullName>
    </recommendedName>
</protein>
<dbReference type="PROSITE" id="PS51371">
    <property type="entry name" value="CBS"/>
    <property type="match status" value="3"/>
</dbReference>